<evidence type="ECO:0000256" key="1">
    <source>
        <dbReference type="SAM" id="Phobius"/>
    </source>
</evidence>
<dbReference type="AlphaFoldDB" id="A0A4P6P6I6"/>
<dbReference type="OrthoDB" id="283083at2"/>
<dbReference type="Proteomes" id="UP000290244">
    <property type="component" value="Chromosome"/>
</dbReference>
<protein>
    <submittedName>
        <fullName evidence="2">DUF4381 domain-containing protein</fullName>
    </submittedName>
</protein>
<feature type="transmembrane region" description="Helical" evidence="1">
    <location>
        <begin position="42"/>
        <end position="63"/>
    </location>
</feature>
<reference evidence="2 3" key="1">
    <citation type="submission" date="2018-12" db="EMBL/GenBank/DDBJ databases">
        <title>Complete genome of Litorilituus sediminis.</title>
        <authorList>
            <person name="Liu A."/>
            <person name="Rong J."/>
        </authorList>
    </citation>
    <scope>NUCLEOTIDE SEQUENCE [LARGE SCALE GENOMIC DNA]</scope>
    <source>
        <strain evidence="2 3">JCM 17549</strain>
    </source>
</reference>
<name>A0A4P6P6I6_9GAMM</name>
<evidence type="ECO:0000313" key="2">
    <source>
        <dbReference type="EMBL" id="QBG35032.1"/>
    </source>
</evidence>
<sequence length="177" mass="19754">MALISLFLAASNAPQIANAPASNQLALKDIHLPEQISAFPFAYGWWLLLCLCLVFIVLTVIQLQKRKKLNQVKKQAIKLLTPDMSSADMIALLKWAAMHYLGRARLARLHGESLQTYLAAQLPTKHQATFTRLSQAAFSNQYQKSSVENTTESCFQAATLWLNYALPVKQEQGGNHD</sequence>
<dbReference type="EMBL" id="CP034759">
    <property type="protein sequence ID" value="QBG35032.1"/>
    <property type="molecule type" value="Genomic_DNA"/>
</dbReference>
<dbReference type="KEGG" id="lsd:EMK97_04425"/>
<dbReference type="RefSeq" id="WP_130599811.1">
    <property type="nucleotide sequence ID" value="NZ_CP034759.1"/>
</dbReference>
<dbReference type="Pfam" id="PF14316">
    <property type="entry name" value="DUF4381"/>
    <property type="match status" value="1"/>
</dbReference>
<keyword evidence="1" id="KW-1133">Transmembrane helix</keyword>
<dbReference type="InterPro" id="IPR025489">
    <property type="entry name" value="DUF4381"/>
</dbReference>
<keyword evidence="1" id="KW-0812">Transmembrane</keyword>
<proteinExistence type="predicted"/>
<keyword evidence="3" id="KW-1185">Reference proteome</keyword>
<organism evidence="2 3">
    <name type="scientific">Litorilituus sediminis</name>
    <dbReference type="NCBI Taxonomy" id="718192"/>
    <lineage>
        <taxon>Bacteria</taxon>
        <taxon>Pseudomonadati</taxon>
        <taxon>Pseudomonadota</taxon>
        <taxon>Gammaproteobacteria</taxon>
        <taxon>Alteromonadales</taxon>
        <taxon>Colwelliaceae</taxon>
        <taxon>Litorilituus</taxon>
    </lineage>
</organism>
<gene>
    <name evidence="2" type="ORF">EMK97_04425</name>
</gene>
<evidence type="ECO:0000313" key="3">
    <source>
        <dbReference type="Proteomes" id="UP000290244"/>
    </source>
</evidence>
<keyword evidence="1" id="KW-0472">Membrane</keyword>
<accession>A0A4P6P6I6</accession>